<sequence length="947" mass="107448">MALEEFEDAELLAPSTFLQIVRDCFQEYADGDLVAEARHFTPTDSILLLFGDESRCPGETIIRDVTCALRTPVCLRDFSEFILEEESDWLEKRRQRRSETSRLNERCRKQILGEGDKETRAIFRDEDFLLPGSLKACVLHELREQLDSSNAEAESEKTMGKNEDAKRDKAEKSLPYPAKPSSNKKKNARTTASSVSSSLSSSELKIKLGVRRSDRASRLRRLSASYSDSSSRVSKAPTAAFDFIGYDLGEESRRRRVQVSNLCRSWVSRADGTRLRLARESWHLGVGKMPSTTSISVTIPERRGGWDLKYHEVEGEEARSLFHVLTSSEITVAFSRLLRAAPKPNELLYEIQISWPSGLIIQPMEHQAADHPFYILQYYTSMGPRRENIKDEKYRKYLHNGDIVKFFYDGSIIVLRPNGTVITVVNFEEADSDWPSESEMSDESLPEMISRRTAHVICESSSETVCPTPLRYIALELDGRRYEVLEGRGQRELDRLRASVAEEYSPEEKFARRADGTDALFNADAELIVCFPDGTRIRSSCSFEDNLVHCDWSPNELALYFGADKQPDGFVSVLVSSRVEHPNYATVSHDFGNLCCLSMCGGLQMELEPRGICRFTCNEDRVRIDLTEEVVSVIRNSPCDCDNDNPTSKTTFHLIGDSSMTNPPSSKDRDQRLLMTFCDNATYLSVRRDDIDFQISPTSTNTEVCGCGKKKNDAARSSYRLFVVNRKGEACEYHHRSVWRQYAEKLMSEHEEASLIQRPIQGRSEMGYRLGLVPLGVEKNWTLDYQIPKAKPSLKHRLGHESTDNSDDYDEPLMASVSSVPGQRRARFLIARLFEGIGHHGENSLISMQKALLSYWQELATGMPNQSDGGEDRKGALPDCDCQEDTDDQLMNNIATGKVTTIPAELYESGRQHLREAKEQREAERTCRMIDRCYQRNATPDKCPWLG</sequence>
<feature type="region of interest" description="Disordered" evidence="1">
    <location>
        <begin position="148"/>
        <end position="196"/>
    </location>
</feature>
<evidence type="ECO:0000313" key="2">
    <source>
        <dbReference type="EnsemblMetazoa" id="XP_031780398"/>
    </source>
</evidence>
<dbReference type="Proteomes" id="UP000002358">
    <property type="component" value="Chromosome 2"/>
</dbReference>
<name>A0A7M7Q243_NASVI</name>
<dbReference type="AlphaFoldDB" id="A0A7M7Q243"/>
<dbReference type="KEGG" id="nvi:103315564"/>
<evidence type="ECO:0000256" key="1">
    <source>
        <dbReference type="SAM" id="MobiDB-lite"/>
    </source>
</evidence>
<dbReference type="GO" id="GO:0003351">
    <property type="term" value="P:epithelial cilium movement involved in extracellular fluid movement"/>
    <property type="evidence" value="ECO:0007669"/>
    <property type="project" value="TreeGrafter"/>
</dbReference>
<keyword evidence="3" id="KW-1185">Reference proteome</keyword>
<protein>
    <submittedName>
        <fullName evidence="2">Uncharacterized protein</fullName>
    </submittedName>
</protein>
<dbReference type="InParanoid" id="A0A7M7Q243"/>
<dbReference type="GO" id="GO:0005576">
    <property type="term" value="C:extracellular region"/>
    <property type="evidence" value="ECO:0007669"/>
    <property type="project" value="GOC"/>
</dbReference>
<dbReference type="OrthoDB" id="10257153at2759"/>
<dbReference type="GeneID" id="103315564"/>
<proteinExistence type="predicted"/>
<dbReference type="RefSeq" id="XP_031780398.1">
    <property type="nucleotide sequence ID" value="XM_031924538.2"/>
</dbReference>
<dbReference type="GO" id="GO:1904158">
    <property type="term" value="P:axonemal central apparatus assembly"/>
    <property type="evidence" value="ECO:0007669"/>
    <property type="project" value="TreeGrafter"/>
</dbReference>
<feature type="compositionally biased region" description="Basic and acidic residues" evidence="1">
    <location>
        <begin position="154"/>
        <end position="172"/>
    </location>
</feature>
<accession>A0A7M7Q243</accession>
<dbReference type="PANTHER" id="PTHR21963">
    <property type="entry name" value="PF6"/>
    <property type="match status" value="1"/>
</dbReference>
<dbReference type="PANTHER" id="PTHR21963:SF1">
    <property type="entry name" value="SPERM-ASSOCIATED ANTIGEN 17"/>
    <property type="match status" value="1"/>
</dbReference>
<reference evidence="2" key="1">
    <citation type="submission" date="2021-01" db="UniProtKB">
        <authorList>
            <consortium name="EnsemblMetazoa"/>
        </authorList>
    </citation>
    <scope>IDENTIFICATION</scope>
</reference>
<evidence type="ECO:0000313" key="3">
    <source>
        <dbReference type="Proteomes" id="UP000002358"/>
    </source>
</evidence>
<dbReference type="EnsemblMetazoa" id="XM_031924538">
    <property type="protein sequence ID" value="XP_031780398"/>
    <property type="gene ID" value="LOC103315564"/>
</dbReference>
<dbReference type="InterPro" id="IPR026173">
    <property type="entry name" value="SPAG17"/>
</dbReference>
<organism evidence="2 3">
    <name type="scientific">Nasonia vitripennis</name>
    <name type="common">Parasitic wasp</name>
    <dbReference type="NCBI Taxonomy" id="7425"/>
    <lineage>
        <taxon>Eukaryota</taxon>
        <taxon>Metazoa</taxon>
        <taxon>Ecdysozoa</taxon>
        <taxon>Arthropoda</taxon>
        <taxon>Hexapoda</taxon>
        <taxon>Insecta</taxon>
        <taxon>Pterygota</taxon>
        <taxon>Neoptera</taxon>
        <taxon>Endopterygota</taxon>
        <taxon>Hymenoptera</taxon>
        <taxon>Apocrita</taxon>
        <taxon>Proctotrupomorpha</taxon>
        <taxon>Chalcidoidea</taxon>
        <taxon>Pteromalidae</taxon>
        <taxon>Pteromalinae</taxon>
        <taxon>Nasonia</taxon>
    </lineage>
</organism>
<dbReference type="GO" id="GO:1990716">
    <property type="term" value="C:axonemal central apparatus"/>
    <property type="evidence" value="ECO:0007669"/>
    <property type="project" value="TreeGrafter"/>
</dbReference>